<dbReference type="GO" id="GO:0140701">
    <property type="term" value="F:3',3'-cyclic GMP-AMP synthase activity"/>
    <property type="evidence" value="ECO:0007669"/>
    <property type="project" value="InterPro"/>
</dbReference>
<dbReference type="InterPro" id="IPR047805">
    <property type="entry name" value="GAMP_synthase"/>
</dbReference>
<evidence type="ECO:0000256" key="11">
    <source>
        <dbReference type="ARBA" id="ARBA00048304"/>
    </source>
</evidence>
<keyword evidence="1" id="KW-0808">Transferase</keyword>
<proteinExistence type="predicted"/>
<keyword evidence="2" id="KW-0548">Nucleotidyltransferase</keyword>
<keyword evidence="15" id="KW-1185">Reference proteome</keyword>
<reference evidence="15" key="1">
    <citation type="submission" date="2016-10" db="EMBL/GenBank/DDBJ databases">
        <authorList>
            <person name="Varghese N."/>
            <person name="Submissions S."/>
        </authorList>
    </citation>
    <scope>NUCLEOTIDE SEQUENCE [LARGE SCALE GENOMIC DNA]</scope>
    <source>
        <strain evidence="15">KCTC 32247</strain>
    </source>
</reference>
<evidence type="ECO:0000313" key="15">
    <source>
        <dbReference type="Proteomes" id="UP000243359"/>
    </source>
</evidence>
<protein>
    <recommendedName>
        <fullName evidence="10">Cyclic GMP-AMP synthase</fullName>
    </recommendedName>
</protein>
<dbReference type="GO" id="GO:0009117">
    <property type="term" value="P:nucleotide metabolic process"/>
    <property type="evidence" value="ECO:0007669"/>
    <property type="project" value="UniProtKB-KW"/>
</dbReference>
<evidence type="ECO:0000313" key="14">
    <source>
        <dbReference type="EMBL" id="SDS59890.1"/>
    </source>
</evidence>
<evidence type="ECO:0000256" key="5">
    <source>
        <dbReference type="ARBA" id="ARBA00022840"/>
    </source>
</evidence>
<dbReference type="STRING" id="1392877.SAMN05216221_2171"/>
<gene>
    <name evidence="14" type="ORF">SAMN05216221_2171</name>
</gene>
<evidence type="ECO:0000259" key="12">
    <source>
        <dbReference type="Pfam" id="PF21654"/>
    </source>
</evidence>
<keyword evidence="4" id="KW-0547">Nucleotide-binding</keyword>
<dbReference type="Proteomes" id="UP000243359">
    <property type="component" value="Chromosome I"/>
</dbReference>
<evidence type="ECO:0000256" key="9">
    <source>
        <dbReference type="ARBA" id="ARBA00023134"/>
    </source>
</evidence>
<dbReference type="GO" id="GO:0051607">
    <property type="term" value="P:defense response to virus"/>
    <property type="evidence" value="ECO:0007669"/>
    <property type="project" value="UniProtKB-KW"/>
</dbReference>
<organism evidence="14 15">
    <name type="scientific">Pseudomonas oryzae</name>
    <dbReference type="NCBI Taxonomy" id="1392877"/>
    <lineage>
        <taxon>Bacteria</taxon>
        <taxon>Pseudomonadati</taxon>
        <taxon>Pseudomonadota</taxon>
        <taxon>Gammaproteobacteria</taxon>
        <taxon>Pseudomonadales</taxon>
        <taxon>Pseudomonadaceae</taxon>
        <taxon>Pseudomonas</taxon>
    </lineage>
</organism>
<evidence type="ECO:0000256" key="1">
    <source>
        <dbReference type="ARBA" id="ARBA00022679"/>
    </source>
</evidence>
<comment type="catalytic activity">
    <reaction evidence="11">
        <text>GTP + ATP = 3',3'-cGAMP + 2 diphosphate</text>
        <dbReference type="Rhea" id="RHEA:35647"/>
        <dbReference type="ChEBI" id="CHEBI:30616"/>
        <dbReference type="ChEBI" id="CHEBI:33019"/>
        <dbReference type="ChEBI" id="CHEBI:37565"/>
        <dbReference type="ChEBI" id="CHEBI:71501"/>
    </reaction>
    <physiologicalReaction direction="left-to-right" evidence="11">
        <dbReference type="Rhea" id="RHEA:35648"/>
    </physiologicalReaction>
</comment>
<keyword evidence="5" id="KW-0067">ATP-binding</keyword>
<keyword evidence="8" id="KW-0051">Antiviral defense</keyword>
<dbReference type="NCBIfam" id="NF041078">
    <property type="entry name" value="cGAS"/>
    <property type="match status" value="1"/>
</dbReference>
<dbReference type="EMBL" id="LT629751">
    <property type="protein sequence ID" value="SDS59890.1"/>
    <property type="molecule type" value="Genomic_DNA"/>
</dbReference>
<dbReference type="GO" id="GO:0005525">
    <property type="term" value="F:GTP binding"/>
    <property type="evidence" value="ECO:0007669"/>
    <property type="project" value="UniProtKB-KW"/>
</dbReference>
<evidence type="ECO:0000256" key="7">
    <source>
        <dbReference type="ARBA" id="ARBA00023080"/>
    </source>
</evidence>
<evidence type="ECO:0000256" key="10">
    <source>
        <dbReference type="ARBA" id="ARBA00044145"/>
    </source>
</evidence>
<dbReference type="InterPro" id="IPR048445">
    <property type="entry name" value="DncV-like_NTFase"/>
</dbReference>
<dbReference type="InterPro" id="IPR048446">
    <property type="entry name" value="DncV_C"/>
</dbReference>
<dbReference type="GO" id="GO:0005524">
    <property type="term" value="F:ATP binding"/>
    <property type="evidence" value="ECO:0007669"/>
    <property type="project" value="UniProtKB-KW"/>
</dbReference>
<feature type="domain" description="Cyclic GMP-AMP synthase C-terminal" evidence="13">
    <location>
        <begin position="242"/>
        <end position="367"/>
    </location>
</feature>
<evidence type="ECO:0000256" key="3">
    <source>
        <dbReference type="ARBA" id="ARBA00022723"/>
    </source>
</evidence>
<dbReference type="GO" id="GO:0046872">
    <property type="term" value="F:metal ion binding"/>
    <property type="evidence" value="ECO:0007669"/>
    <property type="project" value="UniProtKB-KW"/>
</dbReference>
<sequence>MLNLTKLFYASYADTEHLHGALMPEEEQKAFLRSCRTKIKDYLKPAIAEATVSVLGMRKQVQPRFRTQGSWAYNTCIQPAHKFDQEMDLDYGVYLPVDVWQENGPPAEMAKAYFDLVESLLQILCVQEKWTLVTGDDAKDTCIRIDVASWAHIDIPLYAAPADDFEKVVEKTAMLKAQAGAMNSLNYRMGLDSAELLYAKAQTWDDLDQIMMASRTGKWIASDPETVAKWFRDQIARFGELGEQFLRVCRYVKAWRDFNWKTGGPTSVSLMIAIAQGFEGKKGRDDIALEQAATVVAQAVRDDIYEHGIDNGTEDFNILTQDKRIEAGLAADRLVSNLRSSRSAASHQGLSVLNTLRTVLGERIPFSPELIQEESPANIVRNSAPTIVAAPYVPNTSAG</sequence>
<feature type="domain" description="Cyclic GMP-AMP synthase DncV-like nucleotidyltransferase" evidence="12">
    <location>
        <begin position="63"/>
        <end position="158"/>
    </location>
</feature>
<evidence type="ECO:0000256" key="2">
    <source>
        <dbReference type="ARBA" id="ARBA00022695"/>
    </source>
</evidence>
<keyword evidence="3" id="KW-0479">Metal-binding</keyword>
<evidence type="ECO:0000256" key="8">
    <source>
        <dbReference type="ARBA" id="ARBA00023118"/>
    </source>
</evidence>
<evidence type="ECO:0000256" key="6">
    <source>
        <dbReference type="ARBA" id="ARBA00022842"/>
    </source>
</evidence>
<evidence type="ECO:0000256" key="4">
    <source>
        <dbReference type="ARBA" id="ARBA00022741"/>
    </source>
</evidence>
<name>A0A1H1TI67_9PSED</name>
<dbReference type="RefSeq" id="WP_090348962.1">
    <property type="nucleotide sequence ID" value="NZ_LT629751.1"/>
</dbReference>
<dbReference type="Pfam" id="PF21654">
    <property type="entry name" value="DncV-like_NTFase"/>
    <property type="match status" value="1"/>
</dbReference>
<keyword evidence="7" id="KW-0546">Nucleotide metabolism</keyword>
<dbReference type="AlphaFoldDB" id="A0A1H1TI67"/>
<dbReference type="OrthoDB" id="6402963at2"/>
<accession>A0A1H1TI67</accession>
<keyword evidence="9" id="KW-0342">GTP-binding</keyword>
<keyword evidence="6" id="KW-0460">Magnesium</keyword>
<evidence type="ECO:0000259" key="13">
    <source>
        <dbReference type="Pfam" id="PF21713"/>
    </source>
</evidence>
<dbReference type="Pfam" id="PF21713">
    <property type="entry name" value="DncV_C"/>
    <property type="match status" value="1"/>
</dbReference>